<dbReference type="Proteomes" id="UP001498476">
    <property type="component" value="Unassembled WGS sequence"/>
</dbReference>
<keyword evidence="5" id="KW-0812">Transmembrane</keyword>
<feature type="repeat" description="ANK" evidence="3">
    <location>
        <begin position="1333"/>
        <end position="1365"/>
    </location>
</feature>
<feature type="compositionally biased region" description="Polar residues" evidence="4">
    <location>
        <begin position="689"/>
        <end position="699"/>
    </location>
</feature>
<keyword evidence="5" id="KW-1133">Transmembrane helix</keyword>
<evidence type="ECO:0000256" key="2">
    <source>
        <dbReference type="ARBA" id="ARBA00023043"/>
    </source>
</evidence>
<dbReference type="Pfam" id="PF00622">
    <property type="entry name" value="SPRY"/>
    <property type="match status" value="1"/>
</dbReference>
<feature type="transmembrane region" description="Helical" evidence="5">
    <location>
        <begin position="273"/>
        <end position="294"/>
    </location>
</feature>
<keyword evidence="9" id="KW-1185">Reference proteome</keyword>
<feature type="signal peptide" evidence="6">
    <location>
        <begin position="1"/>
        <end position="25"/>
    </location>
</feature>
<dbReference type="SMART" id="SM00248">
    <property type="entry name" value="ANK"/>
    <property type="match status" value="12"/>
</dbReference>
<keyword evidence="6" id="KW-0732">Signal</keyword>
<comment type="caution">
    <text evidence="8">The sequence shown here is derived from an EMBL/GenBank/DDBJ whole genome shotgun (WGS) entry which is preliminary data.</text>
</comment>
<proteinExistence type="predicted"/>
<dbReference type="Pfam" id="PF12796">
    <property type="entry name" value="Ank_2"/>
    <property type="match status" value="4"/>
</dbReference>
<gene>
    <name evidence="8" type="ORF">QQX98_002604</name>
</gene>
<feature type="compositionally biased region" description="Basic and acidic residues" evidence="4">
    <location>
        <begin position="432"/>
        <end position="441"/>
    </location>
</feature>
<feature type="region of interest" description="Disordered" evidence="4">
    <location>
        <begin position="681"/>
        <end position="708"/>
    </location>
</feature>
<feature type="region of interest" description="Disordered" evidence="4">
    <location>
        <begin position="411"/>
        <end position="441"/>
    </location>
</feature>
<dbReference type="Gene3D" id="1.25.40.20">
    <property type="entry name" value="Ankyrin repeat-containing domain"/>
    <property type="match status" value="5"/>
</dbReference>
<dbReference type="InterPro" id="IPR013320">
    <property type="entry name" value="ConA-like_dom_sf"/>
</dbReference>
<feature type="repeat" description="ANK" evidence="3">
    <location>
        <begin position="1437"/>
        <end position="1469"/>
    </location>
</feature>
<accession>A0ABR1HIS1</accession>
<dbReference type="EMBL" id="JAZAVJ010000027">
    <property type="protein sequence ID" value="KAK7420800.1"/>
    <property type="molecule type" value="Genomic_DNA"/>
</dbReference>
<dbReference type="InterPro" id="IPR051165">
    <property type="entry name" value="Multifunctional_ANK_Repeat"/>
</dbReference>
<dbReference type="Pfam" id="PF00023">
    <property type="entry name" value="Ank"/>
    <property type="match status" value="1"/>
</dbReference>
<protein>
    <recommendedName>
        <fullName evidence="7">B30.2/SPRY domain-containing protein</fullName>
    </recommendedName>
</protein>
<dbReference type="InterPro" id="IPR003877">
    <property type="entry name" value="SPRY_dom"/>
</dbReference>
<feature type="repeat" description="ANK" evidence="3">
    <location>
        <begin position="1177"/>
        <end position="1209"/>
    </location>
</feature>
<dbReference type="PANTHER" id="PTHR24123">
    <property type="entry name" value="ANKYRIN REPEAT-CONTAINING"/>
    <property type="match status" value="1"/>
</dbReference>
<dbReference type="PROSITE" id="PS50188">
    <property type="entry name" value="B302_SPRY"/>
    <property type="match status" value="1"/>
</dbReference>
<dbReference type="PROSITE" id="PS50297">
    <property type="entry name" value="ANK_REP_REGION"/>
    <property type="match status" value="4"/>
</dbReference>
<dbReference type="InterPro" id="IPR002110">
    <property type="entry name" value="Ankyrin_rpt"/>
</dbReference>
<feature type="repeat" description="ANK" evidence="3">
    <location>
        <begin position="1470"/>
        <end position="1495"/>
    </location>
</feature>
<feature type="repeat" description="ANK" evidence="3">
    <location>
        <begin position="1212"/>
        <end position="1244"/>
    </location>
</feature>
<dbReference type="SUPFAM" id="SSF48403">
    <property type="entry name" value="Ankyrin repeat"/>
    <property type="match status" value="3"/>
</dbReference>
<evidence type="ECO:0000313" key="8">
    <source>
        <dbReference type="EMBL" id="KAK7420800.1"/>
    </source>
</evidence>
<feature type="compositionally biased region" description="Basic and acidic residues" evidence="4">
    <location>
        <begin position="1278"/>
        <end position="1310"/>
    </location>
</feature>
<dbReference type="CDD" id="cd12885">
    <property type="entry name" value="SPRY_RanBP_like"/>
    <property type="match status" value="1"/>
</dbReference>
<organism evidence="8 9">
    <name type="scientific">Neonectria punicea</name>
    <dbReference type="NCBI Taxonomy" id="979145"/>
    <lineage>
        <taxon>Eukaryota</taxon>
        <taxon>Fungi</taxon>
        <taxon>Dikarya</taxon>
        <taxon>Ascomycota</taxon>
        <taxon>Pezizomycotina</taxon>
        <taxon>Sordariomycetes</taxon>
        <taxon>Hypocreomycetidae</taxon>
        <taxon>Hypocreales</taxon>
        <taxon>Nectriaceae</taxon>
        <taxon>Neonectria</taxon>
    </lineage>
</organism>
<evidence type="ECO:0000256" key="1">
    <source>
        <dbReference type="ARBA" id="ARBA00022737"/>
    </source>
</evidence>
<dbReference type="InterPro" id="IPR044736">
    <property type="entry name" value="Gid1/RanBPM/SPLA_SPRY"/>
</dbReference>
<dbReference type="SUPFAM" id="SSF49899">
    <property type="entry name" value="Concanavalin A-like lectins/glucanases"/>
    <property type="match status" value="1"/>
</dbReference>
<name>A0ABR1HIS1_9HYPO</name>
<reference evidence="8 9" key="1">
    <citation type="journal article" date="2025" name="Microbiol. Resour. Announc.">
        <title>Draft genome sequences for Neonectria magnoliae and Neonectria punicea, canker pathogens of Liriodendron tulipifera and Acer saccharum in West Virginia.</title>
        <authorList>
            <person name="Petronek H.M."/>
            <person name="Kasson M.T."/>
            <person name="Metheny A.M."/>
            <person name="Stauder C.M."/>
            <person name="Lovett B."/>
            <person name="Lynch S.C."/>
            <person name="Garnas J.R."/>
            <person name="Kasson L.R."/>
            <person name="Stajich J.E."/>
        </authorList>
    </citation>
    <scope>NUCLEOTIDE SEQUENCE [LARGE SCALE GENOMIC DNA]</scope>
    <source>
        <strain evidence="8 9">NRRL 64653</strain>
    </source>
</reference>
<keyword evidence="1" id="KW-0677">Repeat</keyword>
<feature type="transmembrane region" description="Helical" evidence="5">
    <location>
        <begin position="65"/>
        <end position="84"/>
    </location>
</feature>
<dbReference type="PANTHER" id="PTHR24123:SF33">
    <property type="entry name" value="PROTEIN HOS4"/>
    <property type="match status" value="1"/>
</dbReference>
<dbReference type="InterPro" id="IPR036770">
    <property type="entry name" value="Ankyrin_rpt-contain_sf"/>
</dbReference>
<feature type="region of interest" description="Disordered" evidence="4">
    <location>
        <begin position="1263"/>
        <end position="1310"/>
    </location>
</feature>
<feature type="transmembrane region" description="Helical" evidence="5">
    <location>
        <begin position="314"/>
        <end position="332"/>
    </location>
</feature>
<evidence type="ECO:0000256" key="6">
    <source>
        <dbReference type="SAM" id="SignalP"/>
    </source>
</evidence>
<keyword evidence="5" id="KW-0472">Membrane</keyword>
<dbReference type="InterPro" id="IPR043136">
    <property type="entry name" value="B30.2/SPRY_sf"/>
</dbReference>
<sequence length="1965" mass="219330">MLRRGFTTVGLHLAGVLCLATTVAAAEDSEFAFNLFSDIAPILALFGEQFARQYTSESMTWLDHFIFAMVPLGILTTITGAIRVQGPRIARAFIGRARENRALAEIELMSSTSGEVCELFNGNSIVRAMGKAKIEQFLIFPSVYDQLEAEYKEADKRQDKTSEAARPPADRSCGIHTLKSVISMENGTNLMECVPYHSHSYQRVQRLIKELKKRFSGSKSPEDVTMDVEASRSTVKCTSQKSYNWIGPPNLQLNLSSDHFEGSWMRTGHELGLAFLTAVALQTGLITTAVMTVYHQPTRALIGSEPKVYGFPCYIAGSVLLSLGMATCSCAVEKSTIEHAWKLPKPDKRKDGGKWKIPRKARRDTNLQTCPRLVWLQGNQTVNDQAFDSYTILGGPKRYIVTSNRIEDVERWSKESESSRRHDSENSSNEKASVDSQKDLHASRNEKLATSPFWKLLSVAGVVASAIGFIVQFIGLRGLAYPCSIAQLIAIILMALTRGLVRRRLGRIPAHCSALPGYELDFLATYITFCPRFRNFHEVKGEQYMYLQQPSGFMWQWRIDTAAGKSRKDSPFLFRTQKELANPESTKDSVTPPKEHHSHYHPTSQQLLRSVELFMNTFLPPSEERRLDWVIETSMPPLASPPEEQSSITISIRSSGEKWEVDIGTVEAALSLWMASIEATTLQDKKSPTEGSSTNSYSQKKPDWRRAKAGTGMRHSFCRILGDDFEDGVLKRDLSWWVDELVAHTAANTDNGSESPNNTDSESPNSADSDSDGSATTTTWRKNHARESDVDLVIGFNGRSDKIDPRRKFEKGEARELAIVSSASLPTILAQHLFTSFMWTVAEALPKDRLRKSFTSNQPDIEIDGGNKFNPQEFIQTWHWPTLRHRELTKVIRQMEAYGLGTTIDILLCMIPALSFKDLLPNQTMLKLVPQFGHGQGWAETARCYNRLLETSIGTATEENFCYAVVVAVMDFLYFACEPYDEYITPPWELRDELKDIVGQLVSEKFVHAVKKLAPVYTLQHRREAFAYIFKQFKSGEGTDSCLKVFETMNINVDMEFGKHTLGFSELHQRVHAATKEDKYHLFRTFKIKGKEAVTRDIFGWTPFHYACFAAPYPVLTHLFDAVEDVGDLRVHKIFDTFRRSPVHIAASSGMEGALKTIVRLLNNEDQKNAMNMCGLDGMTPLHLATKIGSKECVDYIIETAKTLSVTEVDVWGREAIHIAASGGHANIAIRLLKAGSRSDALDEIGKSPIDYVLKDDWGLKNDQNPTLGQGAGNDQTSRSEQHSDNDAPTKENEGSADGEKTKKREEDAIRTESKRRIFLELALKKPDYHDGDGRTFLHRAAQATDYDTISKLLYEKHHVNARDLEGRTPLHCAILAGRAKIALSLIDGINGTKANTLLKDKMGTTTLMFSTQCSLVPVITRVLEDNIHATKDTDENGWTALHHAVETTNYEMVNLMVEKGCDPATKNSAGRTPLHMALDNEHEDIAMYLLEKASLQDDPKDNDGESLLIPACGSGYVGAIRGILEKWPEIINDPDPEYDETPLCWACENGEEEAVKMLLKYEELDLNKAATKWRNYTPVHFAISARNKDILTWLVEKDSLDTNAKNKDDETALQMAVDRQLPDYAAVLLLHKATLDDVRIEHLKLFSLASYAGFQAIIPELLTSVKAESFSDDDLVELFETSIRGGARQSWPRSARVGSLRVIQLLTKQGANPAELDEDNWSCVDYAARYGHKEILDELSELVRQHSEQRLTRPLHVVPTSLEIGDFKDSIVGGPCGTSSHRGCKFNDIQVQTAHTPDIERICLRSKNCIPPPTASTKHFYFEVTVLKNSNSRILGLGFCDDQAPTIGMPGWFTGSWGYHGDDGYFFIESGQGFAPTGDFGPSAAYAAGDVAGVGMNLETGEGFCTLNGKRRDVGPAFEGGKFKFGKWYPCVGVDAEEEGVGLHFVVNFDGSDRHPFKYAGPFV</sequence>
<dbReference type="Gene3D" id="2.60.120.920">
    <property type="match status" value="1"/>
</dbReference>
<keyword evidence="2 3" id="KW-0040">ANK repeat</keyword>
<feature type="domain" description="B30.2/SPRY" evidence="7">
    <location>
        <begin position="1741"/>
        <end position="1951"/>
    </location>
</feature>
<feature type="compositionally biased region" description="Low complexity" evidence="4">
    <location>
        <begin position="766"/>
        <end position="779"/>
    </location>
</feature>
<feature type="region of interest" description="Disordered" evidence="4">
    <location>
        <begin position="577"/>
        <end position="602"/>
    </location>
</feature>
<dbReference type="InterPro" id="IPR001870">
    <property type="entry name" value="B30.2/SPRY"/>
</dbReference>
<evidence type="ECO:0000256" key="5">
    <source>
        <dbReference type="SAM" id="Phobius"/>
    </source>
</evidence>
<feature type="compositionally biased region" description="Basic and acidic residues" evidence="4">
    <location>
        <begin position="411"/>
        <end position="425"/>
    </location>
</feature>
<feature type="chain" id="PRO_5045318733" description="B30.2/SPRY domain-containing protein" evidence="6">
    <location>
        <begin position="26"/>
        <end position="1965"/>
    </location>
</feature>
<feature type="compositionally biased region" description="Polar residues" evidence="4">
    <location>
        <begin position="1263"/>
        <end position="1277"/>
    </location>
</feature>
<feature type="region of interest" description="Disordered" evidence="4">
    <location>
        <begin position="747"/>
        <end position="782"/>
    </location>
</feature>
<dbReference type="PROSITE" id="PS50088">
    <property type="entry name" value="ANK_REPEAT"/>
    <property type="match status" value="5"/>
</dbReference>
<feature type="compositionally biased region" description="Polar residues" evidence="4">
    <location>
        <begin position="747"/>
        <end position="765"/>
    </location>
</feature>
<evidence type="ECO:0000256" key="4">
    <source>
        <dbReference type="SAM" id="MobiDB-lite"/>
    </source>
</evidence>
<evidence type="ECO:0000313" key="9">
    <source>
        <dbReference type="Proteomes" id="UP001498476"/>
    </source>
</evidence>
<feature type="transmembrane region" description="Helical" evidence="5">
    <location>
        <begin position="453"/>
        <end position="473"/>
    </location>
</feature>
<evidence type="ECO:0000256" key="3">
    <source>
        <dbReference type="PROSITE-ProRule" id="PRU00023"/>
    </source>
</evidence>
<evidence type="ECO:0000259" key="7">
    <source>
        <dbReference type="PROSITE" id="PS50188"/>
    </source>
</evidence>